<comment type="caution">
    <text evidence="1">The sequence shown here is derived from an EMBL/GenBank/DDBJ whole genome shotgun (WGS) entry which is preliminary data.</text>
</comment>
<evidence type="ECO:0008006" key="3">
    <source>
        <dbReference type="Google" id="ProtNLM"/>
    </source>
</evidence>
<keyword evidence="2" id="KW-1185">Reference proteome</keyword>
<dbReference type="Proteomes" id="UP001501102">
    <property type="component" value="Unassembled WGS sequence"/>
</dbReference>
<gene>
    <name evidence="1" type="ORF">GCM10020221_28920</name>
</gene>
<sequence length="55" mass="6090">MPHVNLDGLSESLDITDLDLDVNVPETDFTSTKYVGSTSTCNSWNGHVSRCWNCN</sequence>
<evidence type="ECO:0000313" key="1">
    <source>
        <dbReference type="EMBL" id="GAA2931337.1"/>
    </source>
</evidence>
<organism evidence="1 2">
    <name type="scientific">Streptomyces thioluteus</name>
    <dbReference type="NCBI Taxonomy" id="66431"/>
    <lineage>
        <taxon>Bacteria</taxon>
        <taxon>Bacillati</taxon>
        <taxon>Actinomycetota</taxon>
        <taxon>Actinomycetes</taxon>
        <taxon>Kitasatosporales</taxon>
        <taxon>Streptomycetaceae</taxon>
        <taxon>Streptomyces</taxon>
    </lineage>
</organism>
<dbReference type="RefSeq" id="WP_157868584.1">
    <property type="nucleotide sequence ID" value="NZ_BAAAXZ010000111.1"/>
</dbReference>
<reference evidence="1 2" key="1">
    <citation type="journal article" date="2019" name="Int. J. Syst. Evol. Microbiol.">
        <title>The Global Catalogue of Microorganisms (GCM) 10K type strain sequencing project: providing services to taxonomists for standard genome sequencing and annotation.</title>
        <authorList>
            <consortium name="The Broad Institute Genomics Platform"/>
            <consortium name="The Broad Institute Genome Sequencing Center for Infectious Disease"/>
            <person name="Wu L."/>
            <person name="Ma J."/>
        </authorList>
    </citation>
    <scope>NUCLEOTIDE SEQUENCE [LARGE SCALE GENOMIC DNA]</scope>
    <source>
        <strain evidence="1 2">JCM 4087</strain>
    </source>
</reference>
<accession>A0ABN3X0X8</accession>
<dbReference type="EMBL" id="BAAAXZ010000111">
    <property type="protein sequence ID" value="GAA2931337.1"/>
    <property type="molecule type" value="Genomic_DNA"/>
</dbReference>
<proteinExistence type="predicted"/>
<evidence type="ECO:0000313" key="2">
    <source>
        <dbReference type="Proteomes" id="UP001501102"/>
    </source>
</evidence>
<protein>
    <recommendedName>
        <fullName evidence="3">Lantibiotic</fullName>
    </recommendedName>
</protein>
<name>A0ABN3X0X8_STRTU</name>